<evidence type="ECO:0000313" key="1">
    <source>
        <dbReference type="EMBL" id="GME74831.1"/>
    </source>
</evidence>
<dbReference type="Proteomes" id="UP001165064">
    <property type="component" value="Unassembled WGS sequence"/>
</dbReference>
<sequence>MSSLRSKLESDRVIQTSIDLTDLSPDSTQTDSNHSVKANGFNATVTPDESRLEHKGTSGNTISNEVDESNSDDEDIEYPDGGVRAYTVVFGSFLGMVACFGLFNSTGAIQAYLNLHQLKGVSNSLISIIFSVFTGCAYLVVILSGVLFDEYGSNIPVIIGSIFLFAGLFGAGNCTNVVQLTFVFGLFAGSGVAILSGPLAGVISHWFLKNRSKAFGLSTLGGSVGGMAFPVILEKLYRTVGYTWAMRIMAFICTALSVSSCILVRERVKPERLNHGNLNRKQKIKQRGKELVYLSKKSIDFTALKEPRFLWCTAGASFGELSLVCTLTYFATYVHWLTSLAVSIS</sequence>
<reference evidence="1" key="1">
    <citation type="submission" date="2023-04" db="EMBL/GenBank/DDBJ databases">
        <title>Ambrosiozyma monospora NBRC 10751.</title>
        <authorList>
            <person name="Ichikawa N."/>
            <person name="Sato H."/>
            <person name="Tonouchi N."/>
        </authorList>
    </citation>
    <scope>NUCLEOTIDE SEQUENCE</scope>
    <source>
        <strain evidence="1">NBRC 10751</strain>
    </source>
</reference>
<keyword evidence="2" id="KW-1185">Reference proteome</keyword>
<accession>A0ACB5SWR1</accession>
<protein>
    <submittedName>
        <fullName evidence="1">Unnamed protein product</fullName>
    </submittedName>
</protein>
<name>A0ACB5SWR1_AMBMO</name>
<dbReference type="EMBL" id="BSXS01001029">
    <property type="protein sequence ID" value="GME74831.1"/>
    <property type="molecule type" value="Genomic_DNA"/>
</dbReference>
<comment type="caution">
    <text evidence="1">The sequence shown here is derived from an EMBL/GenBank/DDBJ whole genome shotgun (WGS) entry which is preliminary data.</text>
</comment>
<gene>
    <name evidence="1" type="ORF">Amon02_000191400</name>
</gene>
<proteinExistence type="predicted"/>
<evidence type="ECO:0000313" key="2">
    <source>
        <dbReference type="Proteomes" id="UP001165064"/>
    </source>
</evidence>
<organism evidence="1 2">
    <name type="scientific">Ambrosiozyma monospora</name>
    <name type="common">Yeast</name>
    <name type="synonym">Endomycopsis monosporus</name>
    <dbReference type="NCBI Taxonomy" id="43982"/>
    <lineage>
        <taxon>Eukaryota</taxon>
        <taxon>Fungi</taxon>
        <taxon>Dikarya</taxon>
        <taxon>Ascomycota</taxon>
        <taxon>Saccharomycotina</taxon>
        <taxon>Pichiomycetes</taxon>
        <taxon>Pichiales</taxon>
        <taxon>Pichiaceae</taxon>
        <taxon>Ambrosiozyma</taxon>
    </lineage>
</organism>